<evidence type="ECO:0000313" key="2">
    <source>
        <dbReference type="EMBL" id="GAA4107939.1"/>
    </source>
</evidence>
<keyword evidence="2" id="KW-0413">Isomerase</keyword>
<reference evidence="3" key="1">
    <citation type="journal article" date="2019" name="Int. J. Syst. Evol. Microbiol.">
        <title>The Global Catalogue of Microorganisms (GCM) 10K type strain sequencing project: providing services to taxonomists for standard genome sequencing and annotation.</title>
        <authorList>
            <consortium name="The Broad Institute Genomics Platform"/>
            <consortium name="The Broad Institute Genome Sequencing Center for Infectious Disease"/>
            <person name="Wu L."/>
            <person name="Ma J."/>
        </authorList>
    </citation>
    <scope>NUCLEOTIDE SEQUENCE [LARGE SCALE GENOMIC DNA]</scope>
    <source>
        <strain evidence="3">JCM 17106</strain>
    </source>
</reference>
<comment type="caution">
    <text evidence="2">The sequence shown here is derived from an EMBL/GenBank/DDBJ whole genome shotgun (WGS) entry which is preliminary data.</text>
</comment>
<dbReference type="RefSeq" id="WP_344924194.1">
    <property type="nucleotide sequence ID" value="NZ_BAABCW010000001.1"/>
</dbReference>
<dbReference type="Proteomes" id="UP001500459">
    <property type="component" value="Unassembled WGS sequence"/>
</dbReference>
<dbReference type="PANTHER" id="PTHR12110">
    <property type="entry name" value="HYDROXYPYRUVATE ISOMERASE"/>
    <property type="match status" value="1"/>
</dbReference>
<organism evidence="2 3">
    <name type="scientific">Aquimarina addita</name>
    <dbReference type="NCBI Taxonomy" id="870485"/>
    <lineage>
        <taxon>Bacteria</taxon>
        <taxon>Pseudomonadati</taxon>
        <taxon>Bacteroidota</taxon>
        <taxon>Flavobacteriia</taxon>
        <taxon>Flavobacteriales</taxon>
        <taxon>Flavobacteriaceae</taxon>
        <taxon>Aquimarina</taxon>
    </lineage>
</organism>
<gene>
    <name evidence="2" type="ORF">GCM10022393_03570</name>
</gene>
<dbReference type="GO" id="GO:0016853">
    <property type="term" value="F:isomerase activity"/>
    <property type="evidence" value="ECO:0007669"/>
    <property type="project" value="UniProtKB-KW"/>
</dbReference>
<proteinExistence type="predicted"/>
<evidence type="ECO:0000313" key="3">
    <source>
        <dbReference type="Proteomes" id="UP001500459"/>
    </source>
</evidence>
<feature type="domain" description="Xylose isomerase-like TIM barrel" evidence="1">
    <location>
        <begin position="63"/>
        <end position="285"/>
    </location>
</feature>
<evidence type="ECO:0000259" key="1">
    <source>
        <dbReference type="Pfam" id="PF01261"/>
    </source>
</evidence>
<accession>A0ABP7XA86</accession>
<dbReference type="SUPFAM" id="SSF51658">
    <property type="entry name" value="Xylose isomerase-like"/>
    <property type="match status" value="1"/>
</dbReference>
<protein>
    <submittedName>
        <fullName evidence="2">Sugar phosphate isomerase/epimerase</fullName>
    </submittedName>
</protein>
<dbReference type="EMBL" id="BAABCW010000001">
    <property type="protein sequence ID" value="GAA4107939.1"/>
    <property type="molecule type" value="Genomic_DNA"/>
</dbReference>
<dbReference type="InterPro" id="IPR013022">
    <property type="entry name" value="Xyl_isomerase-like_TIM-brl"/>
</dbReference>
<dbReference type="InterPro" id="IPR050312">
    <property type="entry name" value="IolE/XylAMocC-like"/>
</dbReference>
<sequence length="322" mass="36545">MKNKSLYSRRDFTKLTTLGAIGSIPLINTANTILTPTILVPNDLKIFVFSKHLQFLNYMDMAEAAKEIGFDGIDLTVRDKGHVSPEKVLEDLPKATEAIKAFGFTPDMITTKIKDIDNPLHIKILETASQLHYTYCRMGWLKYSENNKILKDLNEFKNKITDLSKLTHSLGIIGTYQNHAGIYMGSSIWDLDQVLEGINPNHLGAQYDITHATVEGGRNWEVGFRLIQDHINSLVIKDFKWGISNGKWKPIYTPLGEGMVDFNSYLFLLKKLNINVPISLHYEYDLGGAEHGGTTLSISHKEVFARMKKDVIFLREAWKNIE</sequence>
<dbReference type="PANTHER" id="PTHR12110:SF41">
    <property type="entry name" value="INOSOSE DEHYDRATASE"/>
    <property type="match status" value="1"/>
</dbReference>
<dbReference type="Gene3D" id="3.20.20.150">
    <property type="entry name" value="Divalent-metal-dependent TIM barrel enzymes"/>
    <property type="match status" value="1"/>
</dbReference>
<name>A0ABP7XA86_9FLAO</name>
<keyword evidence="3" id="KW-1185">Reference proteome</keyword>
<dbReference type="Pfam" id="PF01261">
    <property type="entry name" value="AP_endonuc_2"/>
    <property type="match status" value="1"/>
</dbReference>
<dbReference type="InterPro" id="IPR036237">
    <property type="entry name" value="Xyl_isomerase-like_sf"/>
</dbReference>